<evidence type="ECO:0000256" key="6">
    <source>
        <dbReference type="ARBA" id="ARBA00023211"/>
    </source>
</evidence>
<proteinExistence type="predicted"/>
<dbReference type="Proteomes" id="UP000192591">
    <property type="component" value="Unassembled WGS sequence"/>
</dbReference>
<accession>A0A1V8ZYL0</accession>
<organism evidence="8 9">
    <name type="scientific">Saccharomonospora piscinae</name>
    <dbReference type="NCBI Taxonomy" id="687388"/>
    <lineage>
        <taxon>Bacteria</taxon>
        <taxon>Bacillati</taxon>
        <taxon>Actinomycetota</taxon>
        <taxon>Actinomycetes</taxon>
        <taxon>Pseudonocardiales</taxon>
        <taxon>Pseudonocardiaceae</taxon>
        <taxon>Saccharomonospora</taxon>
    </lineage>
</organism>
<keyword evidence="4" id="KW-0560">Oxidoreductase</keyword>
<reference evidence="8 9" key="1">
    <citation type="submission" date="2017-02" db="EMBL/GenBank/DDBJ databases">
        <title>Draft genome of Saccharomonospora sp. 154.</title>
        <authorList>
            <person name="Alonso-Carmona G.S."/>
            <person name="De La Haba R."/>
            <person name="Vera-Gargallo B."/>
            <person name="Sandoval-Trujillo A.H."/>
            <person name="Ramirez-Duran N."/>
            <person name="Ventosa A."/>
        </authorList>
    </citation>
    <scope>NUCLEOTIDE SEQUENCE [LARGE SCALE GENOMIC DNA]</scope>
    <source>
        <strain evidence="8 9">LRS4.154</strain>
    </source>
</reference>
<comment type="cofactor">
    <cofactor evidence="2">
        <name>Mg(2+)</name>
        <dbReference type="ChEBI" id="CHEBI:18420"/>
    </cofactor>
</comment>
<dbReference type="PANTHER" id="PTHR43275:SF1">
    <property type="entry name" value="D-MALATE DEHYDROGENASE [DECARBOXYLATING]"/>
    <property type="match status" value="1"/>
</dbReference>
<feature type="domain" description="Isopropylmalate dehydrogenase-like" evidence="7">
    <location>
        <begin position="3"/>
        <end position="337"/>
    </location>
</feature>
<evidence type="ECO:0000313" key="9">
    <source>
        <dbReference type="Proteomes" id="UP000192591"/>
    </source>
</evidence>
<dbReference type="EMBL" id="MWIH01000008">
    <property type="protein sequence ID" value="OQO89833.1"/>
    <property type="molecule type" value="Genomic_DNA"/>
</dbReference>
<evidence type="ECO:0000256" key="3">
    <source>
        <dbReference type="ARBA" id="ARBA00022723"/>
    </source>
</evidence>
<evidence type="ECO:0000256" key="4">
    <source>
        <dbReference type="ARBA" id="ARBA00023002"/>
    </source>
</evidence>
<dbReference type="SMART" id="SM01329">
    <property type="entry name" value="Iso_dh"/>
    <property type="match status" value="1"/>
</dbReference>
<keyword evidence="9" id="KW-1185">Reference proteome</keyword>
<comment type="cofactor">
    <cofactor evidence="1">
        <name>Mn(2+)</name>
        <dbReference type="ChEBI" id="CHEBI:29035"/>
    </cofactor>
</comment>
<dbReference type="SUPFAM" id="SSF53659">
    <property type="entry name" value="Isocitrate/Isopropylmalate dehydrogenase-like"/>
    <property type="match status" value="1"/>
</dbReference>
<dbReference type="Gene3D" id="3.40.718.10">
    <property type="entry name" value="Isopropylmalate Dehydrogenase"/>
    <property type="match status" value="1"/>
</dbReference>
<dbReference type="InterPro" id="IPR050501">
    <property type="entry name" value="ICDH/IPMDH"/>
</dbReference>
<sequence>MTTVVVIPGDGVGPEVTDQAVHVLATLGLGLDLDVLDQVNADRFLRTGVAMTDDEMERARSAGAVLFGAVGDPKVPDPSYARDVLLRLRFELDLYVNHRPAALLADRLSPLRDPALRALDCVVVRENTEGAYAGVGGVLREHTPYELALDGDISTAYGVTRVLEYAFAIARRSVCLVDKANAVPFGGGLWQRRWSEVSAAHPDVGTSHLYVDAAAMRLIQNPTAFDVIVTNNSYGDILSDVTAALAGGPGTAASANLNPRHGVGLFEPVHGSAPDIAGTGRANPVGSVLSAALLLDHLGHGAEADALRAAVRATVAAGTCTPDLGGESSTKEVGAAITAEVG</sequence>
<evidence type="ECO:0000313" key="8">
    <source>
        <dbReference type="EMBL" id="OQO89833.1"/>
    </source>
</evidence>
<comment type="caution">
    <text evidence="8">The sequence shown here is derived from an EMBL/GenBank/DDBJ whole genome shotgun (WGS) entry which is preliminary data.</text>
</comment>
<dbReference type="RefSeq" id="WP_081193973.1">
    <property type="nucleotide sequence ID" value="NZ_MWIH01000008.1"/>
</dbReference>
<keyword evidence="5" id="KW-0520">NAD</keyword>
<dbReference type="AlphaFoldDB" id="A0A1V8ZYL0"/>
<dbReference type="Pfam" id="PF00180">
    <property type="entry name" value="Iso_dh"/>
    <property type="match status" value="1"/>
</dbReference>
<gene>
    <name evidence="8" type="ORF">B1813_18445</name>
</gene>
<evidence type="ECO:0000256" key="2">
    <source>
        <dbReference type="ARBA" id="ARBA00001946"/>
    </source>
</evidence>
<keyword evidence="3" id="KW-0479">Metal-binding</keyword>
<name>A0A1V8ZYL0_SACPI</name>
<dbReference type="PANTHER" id="PTHR43275">
    <property type="entry name" value="D-MALATE DEHYDROGENASE [DECARBOXYLATING]"/>
    <property type="match status" value="1"/>
</dbReference>
<dbReference type="GO" id="GO:0016491">
    <property type="term" value="F:oxidoreductase activity"/>
    <property type="evidence" value="ECO:0007669"/>
    <property type="project" value="UniProtKB-KW"/>
</dbReference>
<protein>
    <submittedName>
        <fullName evidence="8">Dehydrogenase</fullName>
    </submittedName>
</protein>
<keyword evidence="6" id="KW-0464">Manganese</keyword>
<dbReference type="InterPro" id="IPR024084">
    <property type="entry name" value="IsoPropMal-DH-like_dom"/>
</dbReference>
<evidence type="ECO:0000259" key="7">
    <source>
        <dbReference type="SMART" id="SM01329"/>
    </source>
</evidence>
<evidence type="ECO:0000256" key="5">
    <source>
        <dbReference type="ARBA" id="ARBA00023027"/>
    </source>
</evidence>
<dbReference type="GO" id="GO:0046872">
    <property type="term" value="F:metal ion binding"/>
    <property type="evidence" value="ECO:0007669"/>
    <property type="project" value="UniProtKB-KW"/>
</dbReference>
<dbReference type="STRING" id="1962155.B1813_18445"/>
<evidence type="ECO:0000256" key="1">
    <source>
        <dbReference type="ARBA" id="ARBA00001936"/>
    </source>
</evidence>